<reference evidence="11" key="2">
    <citation type="journal article" date="2012" name="PLoS ONE">
        <title>A Deeply Branching Thermophilic Bacterium with an Ancient Acetyl-CoA Pathway Dominates a Subsurface Ecosystem.</title>
        <authorList>
            <person name="Takami H."/>
            <person name="Noguchi H."/>
            <person name="Takaki Y."/>
            <person name="Uchiyama I."/>
            <person name="Toyoda A."/>
            <person name="Nishi S."/>
            <person name="Chee G.-J."/>
            <person name="Arai W."/>
            <person name="Nunoura T."/>
            <person name="Itoh T."/>
            <person name="Hattori M."/>
            <person name="Takai K."/>
        </authorList>
    </citation>
    <scope>NUCLEOTIDE SEQUENCE</scope>
</reference>
<comment type="subcellular location">
    <subcellularLocation>
        <location evidence="7">Cytoplasm</location>
    </subcellularLocation>
</comment>
<dbReference type="GO" id="GO:0000287">
    <property type="term" value="F:magnesium ion binding"/>
    <property type="evidence" value="ECO:0007669"/>
    <property type="project" value="TreeGrafter"/>
</dbReference>
<accession>H5SHC9</accession>
<reference evidence="11" key="1">
    <citation type="journal article" date="2005" name="Environ. Microbiol.">
        <title>Genetic and functional properties of uncultivated thermophilic crenarchaeotes from a subsurface gold mine as revealed by analysis of genome fragments.</title>
        <authorList>
            <person name="Nunoura T."/>
            <person name="Hirayama H."/>
            <person name="Takami H."/>
            <person name="Oida H."/>
            <person name="Nishi S."/>
            <person name="Shimamura S."/>
            <person name="Suzuki Y."/>
            <person name="Inagaki F."/>
            <person name="Takai K."/>
            <person name="Nealson K.H."/>
            <person name="Horikoshi K."/>
        </authorList>
    </citation>
    <scope>NUCLEOTIDE SEQUENCE</scope>
</reference>
<dbReference type="HAMAP" id="MF_00156">
    <property type="entry name" value="PanB"/>
    <property type="match status" value="1"/>
</dbReference>
<comment type="subunit">
    <text evidence="3 7">Homodecamer; pentamer of dimers.</text>
</comment>
<dbReference type="GO" id="GO:0008168">
    <property type="term" value="F:methyltransferase activity"/>
    <property type="evidence" value="ECO:0007669"/>
    <property type="project" value="UniProtKB-KW"/>
</dbReference>
<dbReference type="FunFam" id="3.20.20.60:FF:000003">
    <property type="entry name" value="3-methyl-2-oxobutanoate hydroxymethyltransferase"/>
    <property type="match status" value="1"/>
</dbReference>
<evidence type="ECO:0000256" key="9">
    <source>
        <dbReference type="PIRSR" id="PIRSR000388-2"/>
    </source>
</evidence>
<dbReference type="InterPro" id="IPR040442">
    <property type="entry name" value="Pyrv_kinase-like_dom_sf"/>
</dbReference>
<dbReference type="NCBIfam" id="NF001452">
    <property type="entry name" value="PRK00311.1"/>
    <property type="match status" value="1"/>
</dbReference>
<dbReference type="GO" id="GO:0015940">
    <property type="term" value="P:pantothenate biosynthetic process"/>
    <property type="evidence" value="ECO:0007669"/>
    <property type="project" value="UniProtKB-UniRule"/>
</dbReference>
<evidence type="ECO:0000256" key="1">
    <source>
        <dbReference type="ARBA" id="ARBA00005033"/>
    </source>
</evidence>
<organism evidence="11">
    <name type="scientific">uncultured Acetothermia bacterium</name>
    <dbReference type="NCBI Taxonomy" id="236499"/>
    <lineage>
        <taxon>Bacteria</taxon>
        <taxon>Candidatus Bipolaricaulota</taxon>
        <taxon>environmental samples</taxon>
    </lineage>
</organism>
<feature type="binding site" evidence="7 10">
    <location>
        <position position="54"/>
    </location>
    <ligand>
        <name>Mg(2+)</name>
        <dbReference type="ChEBI" id="CHEBI:18420"/>
    </ligand>
</feature>
<dbReference type="GO" id="GO:0032259">
    <property type="term" value="P:methylation"/>
    <property type="evidence" value="ECO:0007669"/>
    <property type="project" value="UniProtKB-KW"/>
</dbReference>
<dbReference type="Gene3D" id="3.20.20.60">
    <property type="entry name" value="Phosphoenolpyruvate-binding domains"/>
    <property type="match status" value="1"/>
</dbReference>
<dbReference type="CDD" id="cd06557">
    <property type="entry name" value="KPHMT-like"/>
    <property type="match status" value="1"/>
</dbReference>
<dbReference type="NCBIfam" id="TIGR00222">
    <property type="entry name" value="panB"/>
    <property type="match status" value="1"/>
</dbReference>
<comment type="pathway">
    <text evidence="1 7">Cofactor biosynthesis; (R)-pantothenate biosynthesis; (R)-pantoate from 3-methyl-2-oxobutanoate: step 1/2.</text>
</comment>
<feature type="binding site" evidence="7 9">
    <location>
        <begin position="54"/>
        <end position="55"/>
    </location>
    <ligand>
        <name>3-methyl-2-oxobutanoate</name>
        <dbReference type="ChEBI" id="CHEBI:11851"/>
    </ligand>
</feature>
<evidence type="ECO:0000256" key="4">
    <source>
        <dbReference type="ARBA" id="ARBA00022655"/>
    </source>
</evidence>
<name>H5SHC9_9BACT</name>
<comment type="similarity">
    <text evidence="2 7">Belongs to the PanB family.</text>
</comment>
<feature type="active site" description="Proton acceptor" evidence="7 8">
    <location>
        <position position="192"/>
    </location>
</feature>
<dbReference type="AlphaFoldDB" id="H5SHC9"/>
<evidence type="ECO:0000256" key="6">
    <source>
        <dbReference type="ARBA" id="ARBA00056497"/>
    </source>
</evidence>
<dbReference type="InterPro" id="IPR003700">
    <property type="entry name" value="Pantoate_hydroxy_MeTrfase"/>
</dbReference>
<dbReference type="GO" id="GO:0005737">
    <property type="term" value="C:cytoplasm"/>
    <property type="evidence" value="ECO:0007669"/>
    <property type="project" value="UniProtKB-SubCell"/>
</dbReference>
<evidence type="ECO:0000256" key="10">
    <source>
        <dbReference type="PIRSR" id="PIRSR000388-3"/>
    </source>
</evidence>
<keyword evidence="11" id="KW-0489">Methyltransferase</keyword>
<feature type="binding site" evidence="7 10">
    <location>
        <position position="93"/>
    </location>
    <ligand>
        <name>Mg(2+)</name>
        <dbReference type="ChEBI" id="CHEBI:18420"/>
    </ligand>
</feature>
<protein>
    <recommendedName>
        <fullName evidence="7">3-methyl-2-oxobutanoate hydroxymethyltransferase</fullName>
        <ecNumber evidence="7">2.1.2.11</ecNumber>
    </recommendedName>
    <alternativeName>
        <fullName evidence="7">Ketopantoate hydroxymethyltransferase</fullName>
        <shortName evidence="7">KPHMT</shortName>
    </alternativeName>
</protein>
<dbReference type="PANTHER" id="PTHR20881">
    <property type="entry name" value="3-METHYL-2-OXOBUTANOATE HYDROXYMETHYLTRANSFERASE"/>
    <property type="match status" value="1"/>
</dbReference>
<comment type="catalytic activity">
    <reaction evidence="7">
        <text>(6R)-5,10-methylene-5,6,7,8-tetrahydrofolate + 3-methyl-2-oxobutanoate + H2O = 2-dehydropantoate + (6S)-5,6,7,8-tetrahydrofolate</text>
        <dbReference type="Rhea" id="RHEA:11824"/>
        <dbReference type="ChEBI" id="CHEBI:11561"/>
        <dbReference type="ChEBI" id="CHEBI:11851"/>
        <dbReference type="ChEBI" id="CHEBI:15377"/>
        <dbReference type="ChEBI" id="CHEBI:15636"/>
        <dbReference type="ChEBI" id="CHEBI:57453"/>
        <dbReference type="EC" id="2.1.2.11"/>
    </reaction>
</comment>
<dbReference type="PIRSF" id="PIRSF000388">
    <property type="entry name" value="Pantoate_hydroxy_MeTrfase"/>
    <property type="match status" value="1"/>
</dbReference>
<dbReference type="UniPathway" id="UPA00028">
    <property type="reaction ID" value="UER00003"/>
</dbReference>
<dbReference type="PANTHER" id="PTHR20881:SF0">
    <property type="entry name" value="3-METHYL-2-OXOBUTANOATE HYDROXYMETHYLTRANSFERASE"/>
    <property type="match status" value="1"/>
</dbReference>
<gene>
    <name evidence="7" type="primary">panB</name>
    <name evidence="11" type="ORF">HGMM_F28H07C39</name>
</gene>
<evidence type="ECO:0000256" key="7">
    <source>
        <dbReference type="HAMAP-Rule" id="MF_00156"/>
    </source>
</evidence>
<proteinExistence type="inferred from homology"/>
<dbReference type="EC" id="2.1.2.11" evidence="7"/>
<keyword evidence="7 10" id="KW-0460">Magnesium</keyword>
<comment type="function">
    <text evidence="6 7">Catalyzes the reversible reaction in which hydroxymethyl group from 5,10-methylenetetrahydrofolate is transferred onto alpha-ketoisovalerate to form ketopantoate.</text>
</comment>
<feature type="binding site" evidence="7 10">
    <location>
        <position position="125"/>
    </location>
    <ligand>
        <name>Mg(2+)</name>
        <dbReference type="ChEBI" id="CHEBI:18420"/>
    </ligand>
</feature>
<dbReference type="Pfam" id="PF02548">
    <property type="entry name" value="Pantoate_transf"/>
    <property type="match status" value="1"/>
</dbReference>
<dbReference type="SUPFAM" id="SSF51621">
    <property type="entry name" value="Phosphoenolpyruvate/pyruvate domain"/>
    <property type="match status" value="1"/>
</dbReference>
<feature type="binding site" evidence="7 9">
    <location>
        <position position="123"/>
    </location>
    <ligand>
        <name>3-methyl-2-oxobutanoate</name>
        <dbReference type="ChEBI" id="CHEBI:11851"/>
    </ligand>
</feature>
<feature type="binding site" evidence="7 9">
    <location>
        <position position="93"/>
    </location>
    <ligand>
        <name>3-methyl-2-oxobutanoate</name>
        <dbReference type="ChEBI" id="CHEBI:11851"/>
    </ligand>
</feature>
<sequence>MAPKVQQPERQKITIPKLYEMKANKEPVSWLTCYDYPTALLMDRAGVDMILVGDSLGMTMLGYPTTLPVTMDVMITFTAAVCRAVKYAFVIGDMPYMSYQVSKEEAIRNAGRFMSECGTDAVKLEGGVRMAPIVRVITDAGIPVMGHIGLTPQSASQLGGYKAQGRDAETAKRLIADAEALEEAGAFAILLECVPAPVAKIIHERVKIPVYGLGSGTDVDGQLMIVHDMIGMFERFTPKFVKQYVNLSPILLEAFSKYREDVKSKKFPQPEHFYSIAEGELEKLLKVLKSSGRVLKHPAQ</sequence>
<evidence type="ECO:0000256" key="2">
    <source>
        <dbReference type="ARBA" id="ARBA00008676"/>
    </source>
</evidence>
<evidence type="ECO:0000256" key="5">
    <source>
        <dbReference type="ARBA" id="ARBA00022679"/>
    </source>
</evidence>
<keyword evidence="7 10" id="KW-0479">Metal-binding</keyword>
<comment type="cofactor">
    <cofactor evidence="7 10">
        <name>Mg(2+)</name>
        <dbReference type="ChEBI" id="CHEBI:18420"/>
    </cofactor>
    <text evidence="7 10">Binds 1 Mg(2+) ion per subunit.</text>
</comment>
<keyword evidence="4 7" id="KW-0566">Pantothenate biosynthesis</keyword>
<dbReference type="GO" id="GO:0003864">
    <property type="term" value="F:3-methyl-2-oxobutanoate hydroxymethyltransferase activity"/>
    <property type="evidence" value="ECO:0007669"/>
    <property type="project" value="UniProtKB-UniRule"/>
</dbReference>
<keyword evidence="5 7" id="KW-0808">Transferase</keyword>
<dbReference type="EMBL" id="AP011720">
    <property type="protein sequence ID" value="BAL55565.1"/>
    <property type="molecule type" value="Genomic_DNA"/>
</dbReference>
<evidence type="ECO:0000256" key="8">
    <source>
        <dbReference type="PIRSR" id="PIRSR000388-1"/>
    </source>
</evidence>
<evidence type="ECO:0000256" key="3">
    <source>
        <dbReference type="ARBA" id="ARBA00011424"/>
    </source>
</evidence>
<dbReference type="InterPro" id="IPR015813">
    <property type="entry name" value="Pyrv/PenolPyrv_kinase-like_dom"/>
</dbReference>
<keyword evidence="7" id="KW-0963">Cytoplasm</keyword>
<evidence type="ECO:0000313" key="11">
    <source>
        <dbReference type="EMBL" id="BAL55565.1"/>
    </source>
</evidence>